<dbReference type="EMBL" id="CAADEZ010000046">
    <property type="protein sequence ID" value="VFJ47302.1"/>
    <property type="molecule type" value="Genomic_DNA"/>
</dbReference>
<feature type="transmembrane region" description="Helical" evidence="1">
    <location>
        <begin position="120"/>
        <end position="138"/>
    </location>
</feature>
<sequence length="145" mass="16292">MRKSNSAWFVDPAWVGAIATLMGTIIAVILAVWGNPEGQESSVYERQLVSLNDIERSINALSAFVRDQKEKLKSSQVAVEALKEEHQKLKPVVEADRKVIDALFQLQAQRQQKSVWLDRALGFCIGIVSSMIGTLLVMRVRRKKN</sequence>
<keyword evidence="1" id="KW-0812">Transmembrane</keyword>
<gene>
    <name evidence="2" type="ORF">BECKFM1743A_GA0114220_100467</name>
    <name evidence="4" type="ORF">BECKFM1743B_GA0114221_100515</name>
    <name evidence="3" type="ORF">BECKFM1743C_GA0114222_100467</name>
</gene>
<evidence type="ECO:0000313" key="4">
    <source>
        <dbReference type="EMBL" id="VFK07803.1"/>
    </source>
</evidence>
<accession>A0A450VSM6</accession>
<keyword evidence="1" id="KW-1133">Transmembrane helix</keyword>
<protein>
    <submittedName>
        <fullName evidence="4">Uncharacterized protein</fullName>
    </submittedName>
</protein>
<name>A0A450VSM6_9GAMM</name>
<reference evidence="4" key="1">
    <citation type="submission" date="2019-02" db="EMBL/GenBank/DDBJ databases">
        <authorList>
            <person name="Gruber-Vodicka R. H."/>
            <person name="Seah K. B. B."/>
        </authorList>
    </citation>
    <scope>NUCLEOTIDE SEQUENCE</scope>
    <source>
        <strain evidence="2">BECK_BZ163</strain>
        <strain evidence="4">BECK_BZ164</strain>
        <strain evidence="3">BECK_BZ165</strain>
    </source>
</reference>
<feature type="transmembrane region" description="Helical" evidence="1">
    <location>
        <begin position="12"/>
        <end position="33"/>
    </location>
</feature>
<dbReference type="AlphaFoldDB" id="A0A450VSM6"/>
<evidence type="ECO:0000313" key="3">
    <source>
        <dbReference type="EMBL" id="VFJ47544.1"/>
    </source>
</evidence>
<dbReference type="EMBL" id="CAADFA010000046">
    <property type="protein sequence ID" value="VFJ47544.1"/>
    <property type="molecule type" value="Genomic_DNA"/>
</dbReference>
<evidence type="ECO:0000256" key="1">
    <source>
        <dbReference type="SAM" id="Phobius"/>
    </source>
</evidence>
<proteinExistence type="predicted"/>
<dbReference type="EMBL" id="CAADFL010000051">
    <property type="protein sequence ID" value="VFK07803.1"/>
    <property type="molecule type" value="Genomic_DNA"/>
</dbReference>
<keyword evidence="1" id="KW-0472">Membrane</keyword>
<organism evidence="4">
    <name type="scientific">Candidatus Kentrum sp. FM</name>
    <dbReference type="NCBI Taxonomy" id="2126340"/>
    <lineage>
        <taxon>Bacteria</taxon>
        <taxon>Pseudomonadati</taxon>
        <taxon>Pseudomonadota</taxon>
        <taxon>Gammaproteobacteria</taxon>
        <taxon>Candidatus Kentrum</taxon>
    </lineage>
</organism>
<evidence type="ECO:0000313" key="2">
    <source>
        <dbReference type="EMBL" id="VFJ47302.1"/>
    </source>
</evidence>